<dbReference type="InterPro" id="IPR001845">
    <property type="entry name" value="HTH_ArsR_DNA-bd_dom"/>
</dbReference>
<dbReference type="InterPro" id="IPR029016">
    <property type="entry name" value="GAF-like_dom_sf"/>
</dbReference>
<evidence type="ECO:0000256" key="1">
    <source>
        <dbReference type="ARBA" id="ARBA00023015"/>
    </source>
</evidence>
<dbReference type="InterPro" id="IPR005471">
    <property type="entry name" value="Tscrpt_reg_IclR_N"/>
</dbReference>
<evidence type="ECO:0000313" key="7">
    <source>
        <dbReference type="Proteomes" id="UP001174908"/>
    </source>
</evidence>
<dbReference type="Proteomes" id="UP001174908">
    <property type="component" value="Unassembled WGS sequence"/>
</dbReference>
<dbReference type="PROSITE" id="PS51077">
    <property type="entry name" value="HTH_ICLR"/>
    <property type="match status" value="1"/>
</dbReference>
<dbReference type="InterPro" id="IPR036390">
    <property type="entry name" value="WH_DNA-bd_sf"/>
</dbReference>
<keyword evidence="3" id="KW-0804">Transcription</keyword>
<dbReference type="RefSeq" id="WP_286658050.1">
    <property type="nucleotide sequence ID" value="NZ_JASZYV010000001.1"/>
</dbReference>
<evidence type="ECO:0000256" key="3">
    <source>
        <dbReference type="ARBA" id="ARBA00023163"/>
    </source>
</evidence>
<dbReference type="Pfam" id="PF01614">
    <property type="entry name" value="IclR_C"/>
    <property type="match status" value="1"/>
</dbReference>
<dbReference type="PANTHER" id="PTHR30136:SF24">
    <property type="entry name" value="HTH-TYPE TRANSCRIPTIONAL REPRESSOR ALLR"/>
    <property type="match status" value="1"/>
</dbReference>
<keyword evidence="2" id="KW-0238">DNA-binding</keyword>
<organism evidence="6 7">
    <name type="scientific">Variovorax dokdonensis</name>
    <dbReference type="NCBI Taxonomy" id="344883"/>
    <lineage>
        <taxon>Bacteria</taxon>
        <taxon>Pseudomonadati</taxon>
        <taxon>Pseudomonadota</taxon>
        <taxon>Betaproteobacteria</taxon>
        <taxon>Burkholderiales</taxon>
        <taxon>Comamonadaceae</taxon>
        <taxon>Variovorax</taxon>
    </lineage>
</organism>
<evidence type="ECO:0000256" key="2">
    <source>
        <dbReference type="ARBA" id="ARBA00023125"/>
    </source>
</evidence>
<dbReference type="Gene3D" id="1.10.10.10">
    <property type="entry name" value="Winged helix-like DNA-binding domain superfamily/Winged helix DNA-binding domain"/>
    <property type="match status" value="1"/>
</dbReference>
<dbReference type="SMART" id="SM00346">
    <property type="entry name" value="HTH_ICLR"/>
    <property type="match status" value="1"/>
</dbReference>
<dbReference type="EMBL" id="JASZYV010000001">
    <property type="protein sequence ID" value="MDM0042919.1"/>
    <property type="molecule type" value="Genomic_DNA"/>
</dbReference>
<gene>
    <name evidence="6" type="ORF">QTH91_00355</name>
</gene>
<evidence type="ECO:0000259" key="5">
    <source>
        <dbReference type="PROSITE" id="PS51078"/>
    </source>
</evidence>
<reference evidence="6" key="1">
    <citation type="submission" date="2023-06" db="EMBL/GenBank/DDBJ databases">
        <authorList>
            <person name="Jiang Y."/>
            <person name="Liu Q."/>
        </authorList>
    </citation>
    <scope>NUCLEOTIDE SEQUENCE</scope>
    <source>
        <strain evidence="6">CGMCC 1.12089</strain>
    </source>
</reference>
<dbReference type="InterPro" id="IPR050707">
    <property type="entry name" value="HTH_MetabolicPath_Reg"/>
</dbReference>
<dbReference type="SUPFAM" id="SSF46785">
    <property type="entry name" value="Winged helix' DNA-binding domain"/>
    <property type="match status" value="1"/>
</dbReference>
<dbReference type="SMART" id="SM00418">
    <property type="entry name" value="HTH_ARSR"/>
    <property type="match status" value="1"/>
</dbReference>
<dbReference type="PANTHER" id="PTHR30136">
    <property type="entry name" value="HELIX-TURN-HELIX TRANSCRIPTIONAL REGULATOR, ICLR FAMILY"/>
    <property type="match status" value="1"/>
</dbReference>
<keyword evidence="7" id="KW-1185">Reference proteome</keyword>
<keyword evidence="1" id="KW-0805">Transcription regulation</keyword>
<evidence type="ECO:0000313" key="6">
    <source>
        <dbReference type="EMBL" id="MDM0042919.1"/>
    </source>
</evidence>
<name>A0ABT7N4Q2_9BURK</name>
<comment type="caution">
    <text evidence="6">The sequence shown here is derived from an EMBL/GenBank/DDBJ whole genome shotgun (WGS) entry which is preliminary data.</text>
</comment>
<accession>A0ABT7N4Q2</accession>
<dbReference type="SUPFAM" id="SSF55781">
    <property type="entry name" value="GAF domain-like"/>
    <property type="match status" value="1"/>
</dbReference>
<dbReference type="Gene3D" id="3.30.450.40">
    <property type="match status" value="1"/>
</dbReference>
<dbReference type="Pfam" id="PF09339">
    <property type="entry name" value="HTH_IclR"/>
    <property type="match status" value="1"/>
</dbReference>
<dbReference type="PROSITE" id="PS51078">
    <property type="entry name" value="ICLR_ED"/>
    <property type="match status" value="1"/>
</dbReference>
<proteinExistence type="predicted"/>
<feature type="domain" description="IclR-ED" evidence="5">
    <location>
        <begin position="84"/>
        <end position="260"/>
    </location>
</feature>
<sequence>MPASSSTKTAAQPPARRIREVPAVSRALAILRLLAARGEPLTLKAIADELELVTSTCLHILRVLVDEGMVKVEPSTKRYSLDVGVLALARSVVEANPFPARVQAALDRLSEAWNVTTIGVKASGLDDLVVLALARSRGPFQLYVEVGSRVPPLTSATGRLVAAYAALSDAELARRFKGLVWENAPDFEAWKKEVRAVERKGYAIDRGNYISGVTVIAAPIVDAQRRLTHALVALAVTDQLSGSRAQAVAADLIREAQALS</sequence>
<feature type="domain" description="HTH iclR-type" evidence="4">
    <location>
        <begin position="21"/>
        <end position="83"/>
    </location>
</feature>
<evidence type="ECO:0000259" key="4">
    <source>
        <dbReference type="PROSITE" id="PS51077"/>
    </source>
</evidence>
<dbReference type="InterPro" id="IPR036388">
    <property type="entry name" value="WH-like_DNA-bd_sf"/>
</dbReference>
<dbReference type="InterPro" id="IPR014757">
    <property type="entry name" value="Tscrpt_reg_IclR_C"/>
</dbReference>
<protein>
    <submittedName>
        <fullName evidence="6">IclR family transcriptional regulator C-terminal domain-containing protein</fullName>
    </submittedName>
</protein>